<dbReference type="InterPro" id="IPR003439">
    <property type="entry name" value="ABC_transporter-like_ATP-bd"/>
</dbReference>
<evidence type="ECO:0000313" key="6">
    <source>
        <dbReference type="EMBL" id="WRL63590.1"/>
    </source>
</evidence>
<comment type="similarity">
    <text evidence="1">Belongs to the ABC transporter superfamily.</text>
</comment>
<dbReference type="Pfam" id="PF00005">
    <property type="entry name" value="ABC_tran"/>
    <property type="match status" value="1"/>
</dbReference>
<sequence>MLLEVRDVDTFYGDSQALNGASIAVQEGEQVGILGRNGMGKTTLVHTVMGFLRPRRGDPLRRARDLRFPAGEDRATRCHPRSARTTRVRVADSG</sequence>
<feature type="region of interest" description="Disordered" evidence="4">
    <location>
        <begin position="73"/>
        <end position="94"/>
    </location>
</feature>
<feature type="domain" description="ABC transporter" evidence="5">
    <location>
        <begin position="18"/>
        <end position="68"/>
    </location>
</feature>
<name>A0ABZ1AYJ2_9ACTN</name>
<evidence type="ECO:0000259" key="5">
    <source>
        <dbReference type="Pfam" id="PF00005"/>
    </source>
</evidence>
<gene>
    <name evidence="6" type="ORF">U6N30_28575</name>
</gene>
<proteinExistence type="inferred from homology"/>
<keyword evidence="2" id="KW-0813">Transport</keyword>
<dbReference type="Proteomes" id="UP001324287">
    <property type="component" value="Chromosome"/>
</dbReference>
<evidence type="ECO:0000313" key="7">
    <source>
        <dbReference type="Proteomes" id="UP001324287"/>
    </source>
</evidence>
<dbReference type="EMBL" id="CP141261">
    <property type="protein sequence ID" value="WRL63590.1"/>
    <property type="molecule type" value="Genomic_DNA"/>
</dbReference>
<dbReference type="PANTHER" id="PTHR43820">
    <property type="entry name" value="HIGH-AFFINITY BRANCHED-CHAIN AMINO ACID TRANSPORT ATP-BINDING PROTEIN LIVF"/>
    <property type="match status" value="1"/>
</dbReference>
<dbReference type="GO" id="GO:0005524">
    <property type="term" value="F:ATP binding"/>
    <property type="evidence" value="ECO:0007669"/>
    <property type="project" value="UniProtKB-KW"/>
</dbReference>
<organism evidence="6 7">
    <name type="scientific">Blastococcus brunescens</name>
    <dbReference type="NCBI Taxonomy" id="1564165"/>
    <lineage>
        <taxon>Bacteria</taxon>
        <taxon>Bacillati</taxon>
        <taxon>Actinomycetota</taxon>
        <taxon>Actinomycetes</taxon>
        <taxon>Geodermatophilales</taxon>
        <taxon>Geodermatophilaceae</taxon>
        <taxon>Blastococcus</taxon>
    </lineage>
</organism>
<dbReference type="InterPro" id="IPR027417">
    <property type="entry name" value="P-loop_NTPase"/>
</dbReference>
<evidence type="ECO:0000256" key="2">
    <source>
        <dbReference type="ARBA" id="ARBA00022448"/>
    </source>
</evidence>
<protein>
    <submittedName>
        <fullName evidence="6">ATP-binding cassette domain-containing protein</fullName>
    </submittedName>
</protein>
<dbReference type="PANTHER" id="PTHR43820:SF4">
    <property type="entry name" value="HIGH-AFFINITY BRANCHED-CHAIN AMINO ACID TRANSPORT ATP-BINDING PROTEIN LIVF"/>
    <property type="match status" value="1"/>
</dbReference>
<keyword evidence="6" id="KW-0547">Nucleotide-binding</keyword>
<evidence type="ECO:0000256" key="3">
    <source>
        <dbReference type="ARBA" id="ARBA00022970"/>
    </source>
</evidence>
<accession>A0ABZ1AYJ2</accession>
<keyword evidence="3" id="KW-0029">Amino-acid transport</keyword>
<feature type="compositionally biased region" description="Basic residues" evidence="4">
    <location>
        <begin position="77"/>
        <end position="87"/>
    </location>
</feature>
<evidence type="ECO:0000256" key="1">
    <source>
        <dbReference type="ARBA" id="ARBA00005417"/>
    </source>
</evidence>
<dbReference type="SUPFAM" id="SSF52540">
    <property type="entry name" value="P-loop containing nucleoside triphosphate hydrolases"/>
    <property type="match status" value="1"/>
</dbReference>
<keyword evidence="7" id="KW-1185">Reference proteome</keyword>
<keyword evidence="6" id="KW-0067">ATP-binding</keyword>
<reference evidence="6 7" key="1">
    <citation type="submission" date="2023-12" db="EMBL/GenBank/DDBJ databases">
        <title>Blastococcus brunescens sp. nov., an actonobacterium isolated from sandstone collected in sahara desert.</title>
        <authorList>
            <person name="Gtari M."/>
            <person name="Ghodhbane F."/>
        </authorList>
    </citation>
    <scope>NUCLEOTIDE SEQUENCE [LARGE SCALE GENOMIC DNA]</scope>
    <source>
        <strain evidence="6 7">BMG 8361</strain>
    </source>
</reference>
<dbReference type="InterPro" id="IPR052156">
    <property type="entry name" value="BCAA_Transport_ATP-bd_LivF"/>
</dbReference>
<evidence type="ECO:0000256" key="4">
    <source>
        <dbReference type="SAM" id="MobiDB-lite"/>
    </source>
</evidence>
<dbReference type="Gene3D" id="3.40.50.300">
    <property type="entry name" value="P-loop containing nucleotide triphosphate hydrolases"/>
    <property type="match status" value="1"/>
</dbReference>